<evidence type="ECO:0000256" key="1">
    <source>
        <dbReference type="SAM" id="SignalP"/>
    </source>
</evidence>
<dbReference type="InParanoid" id="F4RHC3"/>
<sequence length="150" mass="17073">MFWKLNQSKTILFVVLVFLLAEDLGSNIFANAESIECNTFWTSPSYWTDNKYRCGGKDKDGAKFIYSCKWCGRGDGKFSSAYDCADSTGKVITTGSWDCDAGMDQDDDNKDRPIFCYRYNATRVAEPYTCKSRHLLQQCPLDLCKRVTSK</sequence>
<reference evidence="3" key="1">
    <citation type="journal article" date="2011" name="Proc. Natl. Acad. Sci. U.S.A.">
        <title>Obligate biotrophy features unraveled by the genomic analysis of rust fungi.</title>
        <authorList>
            <person name="Duplessis S."/>
            <person name="Cuomo C.A."/>
            <person name="Lin Y.-C."/>
            <person name="Aerts A."/>
            <person name="Tisserant E."/>
            <person name="Veneault-Fourrey C."/>
            <person name="Joly D.L."/>
            <person name="Hacquard S."/>
            <person name="Amselem J."/>
            <person name="Cantarel B.L."/>
            <person name="Chiu R."/>
            <person name="Coutinho P.M."/>
            <person name="Feau N."/>
            <person name="Field M."/>
            <person name="Frey P."/>
            <person name="Gelhaye E."/>
            <person name="Goldberg J."/>
            <person name="Grabherr M.G."/>
            <person name="Kodira C.D."/>
            <person name="Kohler A."/>
            <person name="Kuees U."/>
            <person name="Lindquist E.A."/>
            <person name="Lucas S.M."/>
            <person name="Mago R."/>
            <person name="Mauceli E."/>
            <person name="Morin E."/>
            <person name="Murat C."/>
            <person name="Pangilinan J.L."/>
            <person name="Park R."/>
            <person name="Pearson M."/>
            <person name="Quesneville H."/>
            <person name="Rouhier N."/>
            <person name="Sakthikumar S."/>
            <person name="Salamov A.A."/>
            <person name="Schmutz J."/>
            <person name="Selles B."/>
            <person name="Shapiro H."/>
            <person name="Tanguay P."/>
            <person name="Tuskan G.A."/>
            <person name="Henrissat B."/>
            <person name="Van de Peer Y."/>
            <person name="Rouze P."/>
            <person name="Ellis J.G."/>
            <person name="Dodds P.N."/>
            <person name="Schein J.E."/>
            <person name="Zhong S."/>
            <person name="Hamelin R.C."/>
            <person name="Grigoriev I.V."/>
            <person name="Szabo L.J."/>
            <person name="Martin F."/>
        </authorList>
    </citation>
    <scope>NUCLEOTIDE SEQUENCE [LARGE SCALE GENOMIC DNA]</scope>
    <source>
        <strain evidence="3">98AG31 / pathotype 3-4-7</strain>
    </source>
</reference>
<feature type="chain" id="PRO_5003315138" evidence="1">
    <location>
        <begin position="26"/>
        <end position="150"/>
    </location>
</feature>
<dbReference type="EMBL" id="GL883101">
    <property type="protein sequence ID" value="EGG08273.1"/>
    <property type="molecule type" value="Genomic_DNA"/>
</dbReference>
<name>F4RHC3_MELLP</name>
<keyword evidence="3" id="KW-1185">Reference proteome</keyword>
<feature type="signal peptide" evidence="1">
    <location>
        <begin position="1"/>
        <end position="25"/>
    </location>
</feature>
<gene>
    <name evidence="2" type="ORF">MELLADRAFT_123894</name>
</gene>
<dbReference type="AlphaFoldDB" id="F4RHC3"/>
<dbReference type="KEGG" id="mlr:MELLADRAFT_123894"/>
<protein>
    <submittedName>
        <fullName evidence="2">Secreted protein</fullName>
    </submittedName>
</protein>
<evidence type="ECO:0000313" key="2">
    <source>
        <dbReference type="EMBL" id="EGG08273.1"/>
    </source>
</evidence>
<proteinExistence type="predicted"/>
<dbReference type="HOGENOM" id="CLU_1740947_0_0_1"/>
<dbReference type="Proteomes" id="UP000001072">
    <property type="component" value="Unassembled WGS sequence"/>
</dbReference>
<dbReference type="RefSeq" id="XP_007408471.1">
    <property type="nucleotide sequence ID" value="XM_007408409.1"/>
</dbReference>
<organism evidence="3">
    <name type="scientific">Melampsora larici-populina (strain 98AG31 / pathotype 3-4-7)</name>
    <name type="common">Poplar leaf rust fungus</name>
    <dbReference type="NCBI Taxonomy" id="747676"/>
    <lineage>
        <taxon>Eukaryota</taxon>
        <taxon>Fungi</taxon>
        <taxon>Dikarya</taxon>
        <taxon>Basidiomycota</taxon>
        <taxon>Pucciniomycotina</taxon>
        <taxon>Pucciniomycetes</taxon>
        <taxon>Pucciniales</taxon>
        <taxon>Melampsoraceae</taxon>
        <taxon>Melampsora</taxon>
    </lineage>
</organism>
<dbReference type="VEuPathDB" id="FungiDB:MELLADRAFT_123894"/>
<keyword evidence="1" id="KW-0732">Signal</keyword>
<dbReference type="GeneID" id="18926520"/>
<accession>F4RHC3</accession>
<evidence type="ECO:0000313" key="3">
    <source>
        <dbReference type="Proteomes" id="UP000001072"/>
    </source>
</evidence>